<evidence type="ECO:0000256" key="4">
    <source>
        <dbReference type="ARBA" id="ARBA00022833"/>
    </source>
</evidence>
<reference evidence="6" key="3">
    <citation type="submission" date="2025-09" db="UniProtKB">
        <authorList>
            <consortium name="Ensembl"/>
        </authorList>
    </citation>
    <scope>IDENTIFICATION</scope>
</reference>
<reference evidence="6" key="2">
    <citation type="submission" date="2025-08" db="UniProtKB">
        <authorList>
            <consortium name="Ensembl"/>
        </authorList>
    </citation>
    <scope>IDENTIFICATION</scope>
</reference>
<dbReference type="GO" id="GO:0005730">
    <property type="term" value="C:nucleolus"/>
    <property type="evidence" value="ECO:0007669"/>
    <property type="project" value="TreeGrafter"/>
</dbReference>
<dbReference type="PANTHER" id="PTHR46242">
    <property type="entry name" value="ZINC FINGER CCHC DOMAIN-CONTAINING PROTEIN 9 ZCCHC9"/>
    <property type="match status" value="1"/>
</dbReference>
<dbReference type="InterPro" id="IPR036875">
    <property type="entry name" value="Znf_CCHC_sf"/>
</dbReference>
<feature type="region of interest" description="Disordered" evidence="5">
    <location>
        <begin position="148"/>
        <end position="213"/>
    </location>
</feature>
<organism evidence="6 7">
    <name type="scientific">Corvus moneduloides</name>
    <name type="common">New Caledonian crow</name>
    <dbReference type="NCBI Taxonomy" id="1196302"/>
    <lineage>
        <taxon>Eukaryota</taxon>
        <taxon>Metazoa</taxon>
        <taxon>Chordata</taxon>
        <taxon>Craniata</taxon>
        <taxon>Vertebrata</taxon>
        <taxon>Euteleostomi</taxon>
        <taxon>Archelosauria</taxon>
        <taxon>Archosauria</taxon>
        <taxon>Dinosauria</taxon>
        <taxon>Saurischia</taxon>
        <taxon>Theropoda</taxon>
        <taxon>Coelurosauria</taxon>
        <taxon>Aves</taxon>
        <taxon>Neognathae</taxon>
        <taxon>Neoaves</taxon>
        <taxon>Telluraves</taxon>
        <taxon>Australaves</taxon>
        <taxon>Passeriformes</taxon>
        <taxon>Corvoidea</taxon>
        <taxon>Corvidae</taxon>
        <taxon>Corvus</taxon>
    </lineage>
</organism>
<evidence type="ECO:0000256" key="2">
    <source>
        <dbReference type="ARBA" id="ARBA00022737"/>
    </source>
</evidence>
<keyword evidence="2" id="KW-0677">Repeat</keyword>
<dbReference type="InterPro" id="IPR001878">
    <property type="entry name" value="Znf_CCHC"/>
</dbReference>
<dbReference type="FunFam" id="4.10.60.10:FF:000091">
    <property type="entry name" value="Zinc finger CCHC-type-containing 9"/>
    <property type="match status" value="1"/>
</dbReference>
<feature type="compositionally biased region" description="Low complexity" evidence="5">
    <location>
        <begin position="63"/>
        <end position="104"/>
    </location>
</feature>
<evidence type="ECO:0000256" key="3">
    <source>
        <dbReference type="ARBA" id="ARBA00022771"/>
    </source>
</evidence>
<evidence type="ECO:0000256" key="1">
    <source>
        <dbReference type="ARBA" id="ARBA00022723"/>
    </source>
</evidence>
<feature type="compositionally biased region" description="Pro residues" evidence="5">
    <location>
        <begin position="52"/>
        <end position="62"/>
    </location>
</feature>
<evidence type="ECO:0000313" key="7">
    <source>
        <dbReference type="Proteomes" id="UP000694553"/>
    </source>
</evidence>
<keyword evidence="4" id="KW-0862">Zinc</keyword>
<dbReference type="SUPFAM" id="SSF57756">
    <property type="entry name" value="Retrovirus zinc finger-like domains"/>
    <property type="match status" value="2"/>
</dbReference>
<dbReference type="InterPro" id="IPR042246">
    <property type="entry name" value="ZCCHC9"/>
</dbReference>
<dbReference type="GO" id="GO:0003676">
    <property type="term" value="F:nucleic acid binding"/>
    <property type="evidence" value="ECO:0007669"/>
    <property type="project" value="InterPro"/>
</dbReference>
<dbReference type="OMA" id="CAGAMTR"/>
<name>A0A8C3DPT9_CORMO</name>
<dbReference type="Gene3D" id="4.10.60.10">
    <property type="entry name" value="Zinc finger, CCHC-type"/>
    <property type="match status" value="2"/>
</dbReference>
<dbReference type="PROSITE" id="PS50158">
    <property type="entry name" value="ZF_CCHC"/>
    <property type="match status" value="2"/>
</dbReference>
<feature type="region of interest" description="Disordered" evidence="5">
    <location>
        <begin position="43"/>
        <end position="104"/>
    </location>
</feature>
<protein>
    <submittedName>
        <fullName evidence="6">Zinc finger CCHC-type containing 9</fullName>
    </submittedName>
</protein>
<dbReference type="Ensembl" id="ENSCMUT00000010688.2">
    <property type="protein sequence ID" value="ENSCMUP00000009940.2"/>
    <property type="gene ID" value="ENSCMUG00000006351.2"/>
</dbReference>
<evidence type="ECO:0000256" key="5">
    <source>
        <dbReference type="SAM" id="MobiDB-lite"/>
    </source>
</evidence>
<feature type="compositionally biased region" description="Basic residues" evidence="5">
    <location>
        <begin position="202"/>
        <end position="213"/>
    </location>
</feature>
<sequence length="361" mass="39076">MGDWAGIVPWQGGQALAQGAQSSWGCPWIPGVSKARLDIGAGSSLGQWEASPQPPQAAPPPCSHSLLPHSPGATIASSTAPSPGSRSSSSSSCSASSSRPSSPCAARRCLCLDVWRAGPVPFLSRSCAGAMTRWARRSAPPGARALDATPWEQLAPSAEPEPPRAAKRRRRKKEYENQDVNGFAAHRGEQQQEEEEEEARRKDRRRESRRLRRQERKKNAMVCFHCREPGHGVADCPAVLESQDMGTGICYRCGSTEHDLSKCRAKVDPAAGPFPYAKCFICGEMGHLSRSCPDNPKGLYAEGGGCKLCGSVEHFKKDCPEKQNAEQVTVGRWTPGLSADHEDVTPALQRTQPKRPKVVTF</sequence>
<dbReference type="AlphaFoldDB" id="A0A8C3DPT9"/>
<reference evidence="7" key="1">
    <citation type="submission" date="2019-10" db="EMBL/GenBank/DDBJ databases">
        <title>Corvus moneduloides (New Caledonian crow) genome, bCorMon1, primary haplotype.</title>
        <authorList>
            <person name="Rutz C."/>
            <person name="Fungtammasan C."/>
            <person name="Mountcastle J."/>
            <person name="Formenti G."/>
            <person name="Chow W."/>
            <person name="Howe K."/>
            <person name="Steele M.P."/>
            <person name="Fernandes J."/>
            <person name="Gilbert M.T.P."/>
            <person name="Fedrigo O."/>
            <person name="Jarvis E.D."/>
            <person name="Gemmell N."/>
        </authorList>
    </citation>
    <scope>NUCLEOTIDE SEQUENCE [LARGE SCALE GENOMIC DNA]</scope>
</reference>
<proteinExistence type="predicted"/>
<dbReference type="Proteomes" id="UP000694553">
    <property type="component" value="Unassembled WGS sequence"/>
</dbReference>
<keyword evidence="3" id="KW-0863">Zinc-finger</keyword>
<keyword evidence="7" id="KW-1185">Reference proteome</keyword>
<dbReference type="GO" id="GO:0008270">
    <property type="term" value="F:zinc ion binding"/>
    <property type="evidence" value="ECO:0007669"/>
    <property type="project" value="UniProtKB-KW"/>
</dbReference>
<dbReference type="SMART" id="SM00343">
    <property type="entry name" value="ZnF_C2HC"/>
    <property type="match status" value="4"/>
</dbReference>
<dbReference type="PANTHER" id="PTHR46242:SF1">
    <property type="entry name" value="ZINC FINGER CCHC DOMAIN-CONTAINING PROTEIN 9"/>
    <property type="match status" value="1"/>
</dbReference>
<keyword evidence="1" id="KW-0479">Metal-binding</keyword>
<accession>A0A8C3DPT9</accession>
<dbReference type="Pfam" id="PF00098">
    <property type="entry name" value="zf-CCHC"/>
    <property type="match status" value="3"/>
</dbReference>
<accession>A0A8U7NUC3</accession>
<evidence type="ECO:0000313" key="6">
    <source>
        <dbReference type="Ensembl" id="ENSCMUP00000009940.2"/>
    </source>
</evidence>
<gene>
    <name evidence="6" type="primary">ZCCHC9</name>
</gene>